<dbReference type="AlphaFoldDB" id="A0A2A4AFQ1"/>
<dbReference type="InterPro" id="IPR018076">
    <property type="entry name" value="T2SS_GspF_dom"/>
</dbReference>
<evidence type="ECO:0000256" key="2">
    <source>
        <dbReference type="ARBA" id="ARBA00022475"/>
    </source>
</evidence>
<keyword evidence="3 6" id="KW-0812">Transmembrane</keyword>
<dbReference type="PANTHER" id="PTHR35007:SF3">
    <property type="entry name" value="POSSIBLE CONSERVED ALANINE RICH MEMBRANE PROTEIN"/>
    <property type="match status" value="1"/>
</dbReference>
<comment type="caution">
    <text evidence="8">The sequence shown here is derived from an EMBL/GenBank/DDBJ whole genome shotgun (WGS) entry which is preliminary data.</text>
</comment>
<comment type="subcellular location">
    <subcellularLocation>
        <location evidence="1">Cell membrane</location>
        <topology evidence="1">Multi-pass membrane protein</topology>
    </subcellularLocation>
</comment>
<evidence type="ECO:0000313" key="9">
    <source>
        <dbReference type="Proteomes" id="UP000218690"/>
    </source>
</evidence>
<protein>
    <submittedName>
        <fullName evidence="8">Secretion system protein F</fullName>
    </submittedName>
</protein>
<sequence>MLTYLCLALALCIPTSAPLRRLVRPKTPRDGPGKQPAPLDVAADLELFAACVEAGLSVREALAGVASTSACVAWKEAATLLGVGAPLAAAVDVLRAQPQLEDLAGLLELSGESGAAIAAGCHRLVETLRAEATAHATARAERAGVFIALPLAVCFLPAFIVLGLVPVILSLGSQLL</sequence>
<proteinExistence type="predicted"/>
<keyword evidence="2" id="KW-1003">Cell membrane</keyword>
<accession>A0A2A4AFQ1</accession>
<evidence type="ECO:0000256" key="6">
    <source>
        <dbReference type="SAM" id="Phobius"/>
    </source>
</evidence>
<evidence type="ECO:0000256" key="5">
    <source>
        <dbReference type="ARBA" id="ARBA00023136"/>
    </source>
</evidence>
<keyword evidence="4 6" id="KW-1133">Transmembrane helix</keyword>
<feature type="domain" description="Type II secretion system protein GspF" evidence="7">
    <location>
        <begin position="45"/>
        <end position="163"/>
    </location>
</feature>
<dbReference type="Proteomes" id="UP000218690">
    <property type="component" value="Unassembled WGS sequence"/>
</dbReference>
<evidence type="ECO:0000256" key="3">
    <source>
        <dbReference type="ARBA" id="ARBA00022692"/>
    </source>
</evidence>
<name>A0A2A4AFQ1_9CORY</name>
<feature type="transmembrane region" description="Helical" evidence="6">
    <location>
        <begin position="145"/>
        <end position="171"/>
    </location>
</feature>
<dbReference type="GO" id="GO:0005886">
    <property type="term" value="C:plasma membrane"/>
    <property type="evidence" value="ECO:0007669"/>
    <property type="project" value="UniProtKB-SubCell"/>
</dbReference>
<dbReference type="Pfam" id="PF00482">
    <property type="entry name" value="T2SSF"/>
    <property type="match status" value="1"/>
</dbReference>
<evidence type="ECO:0000256" key="1">
    <source>
        <dbReference type="ARBA" id="ARBA00004651"/>
    </source>
</evidence>
<reference evidence="8 9" key="1">
    <citation type="submission" date="2017-09" db="EMBL/GenBank/DDBJ databases">
        <title>Draft Genome Sequence of Corynebacterium accolens AH4003.</title>
        <authorList>
            <person name="Chen Y."/>
            <person name="Oosthuysen W.F."/>
            <person name="Kelley S."/>
            <person name="Horswill A."/>
        </authorList>
    </citation>
    <scope>NUCLEOTIDE SEQUENCE [LARGE SCALE GENOMIC DNA]</scope>
    <source>
        <strain evidence="8 9">AH4003</strain>
    </source>
</reference>
<evidence type="ECO:0000313" key="8">
    <source>
        <dbReference type="EMBL" id="PCC81743.1"/>
    </source>
</evidence>
<evidence type="ECO:0000256" key="4">
    <source>
        <dbReference type="ARBA" id="ARBA00022989"/>
    </source>
</evidence>
<gene>
    <name evidence="8" type="ORF">COM45_12335</name>
</gene>
<organism evidence="8 9">
    <name type="scientific">Corynebacterium accolens</name>
    <dbReference type="NCBI Taxonomy" id="38284"/>
    <lineage>
        <taxon>Bacteria</taxon>
        <taxon>Bacillati</taxon>
        <taxon>Actinomycetota</taxon>
        <taxon>Actinomycetes</taxon>
        <taxon>Mycobacteriales</taxon>
        <taxon>Corynebacteriaceae</taxon>
        <taxon>Corynebacterium</taxon>
    </lineage>
</organism>
<dbReference type="PANTHER" id="PTHR35007">
    <property type="entry name" value="INTEGRAL MEMBRANE PROTEIN-RELATED"/>
    <property type="match status" value="1"/>
</dbReference>
<keyword evidence="5 6" id="KW-0472">Membrane</keyword>
<dbReference type="EMBL" id="NWBP01000038">
    <property type="protein sequence ID" value="PCC81743.1"/>
    <property type="molecule type" value="Genomic_DNA"/>
</dbReference>
<evidence type="ECO:0000259" key="7">
    <source>
        <dbReference type="Pfam" id="PF00482"/>
    </source>
</evidence>